<dbReference type="EMBL" id="JAEKNN010000054">
    <property type="protein sequence ID" value="MBJ7610030.1"/>
    <property type="molecule type" value="Genomic_DNA"/>
</dbReference>
<gene>
    <name evidence="2" type="ORF">JF887_11465</name>
</gene>
<feature type="compositionally biased region" description="Pro residues" evidence="1">
    <location>
        <begin position="69"/>
        <end position="78"/>
    </location>
</feature>
<feature type="region of interest" description="Disordered" evidence="1">
    <location>
        <begin position="58"/>
        <end position="78"/>
    </location>
</feature>
<organism evidence="2 3">
    <name type="scientific">Candidatus Amunia macphersoniae</name>
    <dbReference type="NCBI Taxonomy" id="3127014"/>
    <lineage>
        <taxon>Bacteria</taxon>
        <taxon>Bacillati</taxon>
        <taxon>Candidatus Dormiibacterota</taxon>
        <taxon>Candidatus Dormibacteria</taxon>
        <taxon>Candidatus Aeolococcales</taxon>
        <taxon>Candidatus Aeolococcaceae</taxon>
        <taxon>Candidatus Amunia</taxon>
    </lineage>
</organism>
<accession>A0A934KPU9</accession>
<evidence type="ECO:0000256" key="1">
    <source>
        <dbReference type="SAM" id="MobiDB-lite"/>
    </source>
</evidence>
<comment type="caution">
    <text evidence="2">The sequence shown here is derived from an EMBL/GenBank/DDBJ whole genome shotgun (WGS) entry which is preliminary data.</text>
</comment>
<reference evidence="2 3" key="1">
    <citation type="submission" date="2020-10" db="EMBL/GenBank/DDBJ databases">
        <title>Ca. Dormibacterota MAGs.</title>
        <authorList>
            <person name="Montgomery K."/>
        </authorList>
    </citation>
    <scope>NUCLEOTIDE SEQUENCE [LARGE SCALE GENOMIC DNA]</scope>
    <source>
        <strain evidence="2">Mitchell_Peninsula_5</strain>
    </source>
</reference>
<protein>
    <submittedName>
        <fullName evidence="2">Uncharacterized protein</fullName>
    </submittedName>
</protein>
<proteinExistence type="predicted"/>
<evidence type="ECO:0000313" key="3">
    <source>
        <dbReference type="Proteomes" id="UP000614410"/>
    </source>
</evidence>
<sequence length="78" mass="8825">MCYFPYLDEEAWIGDTLSVEVCPSCGTQFDDAEASGPVSDREQRWVDLRDQWIIAGAPWHSTTDRPPRDWPPPAATLT</sequence>
<dbReference type="Proteomes" id="UP000614410">
    <property type="component" value="Unassembled WGS sequence"/>
</dbReference>
<dbReference type="AlphaFoldDB" id="A0A934KPU9"/>
<name>A0A934KPU9_9BACT</name>
<evidence type="ECO:0000313" key="2">
    <source>
        <dbReference type="EMBL" id="MBJ7610030.1"/>
    </source>
</evidence>